<dbReference type="PANTHER" id="PTHR43591:SF24">
    <property type="entry name" value="2-METHOXY-6-POLYPRENYL-1,4-BENZOQUINOL METHYLASE, MITOCHONDRIAL"/>
    <property type="match status" value="1"/>
</dbReference>
<accession>A0A426QGA8</accession>
<feature type="domain" description="Methyltransferase" evidence="5">
    <location>
        <begin position="50"/>
        <end position="180"/>
    </location>
</feature>
<dbReference type="GO" id="GO:0008168">
    <property type="term" value="F:methyltransferase activity"/>
    <property type="evidence" value="ECO:0007669"/>
    <property type="project" value="UniProtKB-KW"/>
</dbReference>
<dbReference type="InterPro" id="IPR025714">
    <property type="entry name" value="Methyltranfer_dom"/>
</dbReference>
<keyword evidence="3 6" id="KW-0808">Transferase</keyword>
<reference evidence="6 7" key="1">
    <citation type="journal article" date="2010" name="Int. J. Syst. Evol. Microbiol.">
        <title>Thiohalobacter thiocyanaticus gen. nov., sp. nov., a moderately halophilic, sulfur-oxidizing gammaproteobacterium from hypersaline lakes, that utilizes thiocyanate.</title>
        <authorList>
            <person name="Sorokin D.Y."/>
            <person name="Kovaleva O.L."/>
            <person name="Tourova T.P."/>
            <person name="Muyzer G."/>
        </authorList>
    </citation>
    <scope>NUCLEOTIDE SEQUENCE [LARGE SCALE GENOMIC DNA]</scope>
    <source>
        <strain evidence="6 7">Hrh1</strain>
    </source>
</reference>
<evidence type="ECO:0000313" key="6">
    <source>
        <dbReference type="EMBL" id="RRQ20789.1"/>
    </source>
</evidence>
<dbReference type="PROSITE" id="PS51608">
    <property type="entry name" value="SAM_MT_UBIE"/>
    <property type="match status" value="1"/>
</dbReference>
<dbReference type="SUPFAM" id="SSF53335">
    <property type="entry name" value="S-adenosyl-L-methionine-dependent methyltransferases"/>
    <property type="match status" value="1"/>
</dbReference>
<evidence type="ECO:0000256" key="4">
    <source>
        <dbReference type="ARBA" id="ARBA00022691"/>
    </source>
</evidence>
<keyword evidence="2 6" id="KW-0489">Methyltransferase</keyword>
<dbReference type="EMBL" id="QZMU01000001">
    <property type="protein sequence ID" value="RRQ20789.1"/>
    <property type="molecule type" value="Genomic_DNA"/>
</dbReference>
<keyword evidence="4" id="KW-0949">S-adenosyl-L-methionine</keyword>
<organism evidence="6 7">
    <name type="scientific">Thiohalobacter thiocyanaticus</name>
    <dbReference type="NCBI Taxonomy" id="585455"/>
    <lineage>
        <taxon>Bacteria</taxon>
        <taxon>Pseudomonadati</taxon>
        <taxon>Pseudomonadota</taxon>
        <taxon>Gammaproteobacteria</taxon>
        <taxon>Thiohalobacterales</taxon>
        <taxon>Thiohalobacteraceae</taxon>
        <taxon>Thiohalobacter</taxon>
    </lineage>
</organism>
<dbReference type="GO" id="GO:0032259">
    <property type="term" value="P:methylation"/>
    <property type="evidence" value="ECO:0007669"/>
    <property type="project" value="UniProtKB-KW"/>
</dbReference>
<dbReference type="InterPro" id="IPR029063">
    <property type="entry name" value="SAM-dependent_MTases_sf"/>
</dbReference>
<evidence type="ECO:0000256" key="2">
    <source>
        <dbReference type="ARBA" id="ARBA00022603"/>
    </source>
</evidence>
<comment type="caution">
    <text evidence="6">The sequence shown here is derived from an EMBL/GenBank/DDBJ whole genome shotgun (WGS) entry which is preliminary data.</text>
</comment>
<protein>
    <submittedName>
        <fullName evidence="6">Methyltransferase domain-containing protein</fullName>
    </submittedName>
</protein>
<dbReference type="PANTHER" id="PTHR43591">
    <property type="entry name" value="METHYLTRANSFERASE"/>
    <property type="match status" value="1"/>
</dbReference>
<sequence>MTDPDTLKLKQRERDNWSSAAEGWRRRHALLNKGAAPVSERMLALARVEPGCHVLDIASGTGEPALTAARWVGDTGRVIGTDLVEEMVAVARDLAAAAGLDNLEFHCCDAEALDLSEQAFDAVTIRWGLMFMPEPHRCLEAAHRALKPGGRISLACWTAPENNPFVALLMKTLANYMEIPAPPPGSPGIFAFADPGRLHGALAAAGFADIALEEQHIEVFEVADGEAYWDVISDLAAPVMALVNQLDAASRTAYIEEVIRTADTLRQSDSLRMSGSTWIASAGKD</sequence>
<dbReference type="AlphaFoldDB" id="A0A426QGA8"/>
<dbReference type="GO" id="GO:0009234">
    <property type="term" value="P:menaquinone biosynthetic process"/>
    <property type="evidence" value="ECO:0007669"/>
    <property type="project" value="UniProtKB-KW"/>
</dbReference>
<dbReference type="OrthoDB" id="9795634at2"/>
<proteinExistence type="predicted"/>
<gene>
    <name evidence="6" type="ORF">D6C00_01545</name>
</gene>
<keyword evidence="1" id="KW-0474">Menaquinone biosynthesis</keyword>
<name>A0A426QGA8_9GAMM</name>
<evidence type="ECO:0000259" key="5">
    <source>
        <dbReference type="Pfam" id="PF13847"/>
    </source>
</evidence>
<evidence type="ECO:0000256" key="3">
    <source>
        <dbReference type="ARBA" id="ARBA00022679"/>
    </source>
</evidence>
<dbReference type="CDD" id="cd02440">
    <property type="entry name" value="AdoMet_MTases"/>
    <property type="match status" value="1"/>
</dbReference>
<dbReference type="RefSeq" id="WP_125180004.1">
    <property type="nucleotide sequence ID" value="NZ_QZMU01000001.1"/>
</dbReference>
<dbReference type="Pfam" id="PF13847">
    <property type="entry name" value="Methyltransf_31"/>
    <property type="match status" value="1"/>
</dbReference>
<dbReference type="InterPro" id="IPR004033">
    <property type="entry name" value="UbiE/COQ5_MeTrFase"/>
</dbReference>
<evidence type="ECO:0000256" key="1">
    <source>
        <dbReference type="ARBA" id="ARBA00022428"/>
    </source>
</evidence>
<dbReference type="Gene3D" id="3.40.50.150">
    <property type="entry name" value="Vaccinia Virus protein VP39"/>
    <property type="match status" value="1"/>
</dbReference>
<keyword evidence="7" id="KW-1185">Reference proteome</keyword>
<dbReference type="Proteomes" id="UP000287798">
    <property type="component" value="Unassembled WGS sequence"/>
</dbReference>
<evidence type="ECO:0000313" key="7">
    <source>
        <dbReference type="Proteomes" id="UP000287798"/>
    </source>
</evidence>